<dbReference type="CDD" id="cd06170">
    <property type="entry name" value="LuxR_C_like"/>
    <property type="match status" value="1"/>
</dbReference>
<dbReference type="InterPro" id="IPR041664">
    <property type="entry name" value="AAA_16"/>
</dbReference>
<feature type="domain" description="HTH luxR-type" evidence="4">
    <location>
        <begin position="807"/>
        <end position="872"/>
    </location>
</feature>
<dbReference type="InterPro" id="IPR027417">
    <property type="entry name" value="P-loop_NTPase"/>
</dbReference>
<keyword evidence="2" id="KW-0238">DNA-binding</keyword>
<dbReference type="Pfam" id="PF25873">
    <property type="entry name" value="WHD_MalT"/>
    <property type="match status" value="1"/>
</dbReference>
<sequence length="874" mass="95006">MDMVGLRQARMTPPLPSAHTIGRPRFALFVDQRPVVVLSGMAGYGKSTLLAEVTRHRQEHGVAIWLTLDDSDRAAARLVSDLVSAAGISGLEEAGADLTPLRESTMRAEPQSLVDSLLEVFYDAAVPLTLVLDDVQHLTGAPASASLVDHILRWAPANMRIAIAARIVPPLRLQRLRLDDRLTYLTHDDLAFSSEETAEAVRVAGLDLDFETVDSIHHTTGGWPAGVRMAILAARQYGLRQQVPTQLRRDQALAEYLATEVLASLSEDVRQFVLDGTLDEQVCASLIDTVRGTHNAEALLEQCLADGLFLSRASSTDEPWYSWHPLFAAHVHRRLVTDHPGRATTQHRAAAAWWSAVDAHAAIRHALAADDGELASNIFAEHWLEMLMEGREDAVLAALEELPGSSVYCADARLARAMILVQQGKTDEARFEIDAARAGAGQVPEPDHDGFRDRMAVVELFRTGYGLGLSAAIEPAEALLERFGQSRHPTEPAVLASVQMFVGMGEARLQDRRGPVLDMLQSSAATAHDAGLVALELSALAESCIPAVAEGRLSEIGALAMSVLTRAEERGWVGLATLAPAVAFLGWLDLWRGNLHEARAELERSLSMILPFDWELRGLTLNFLTKTCLSLGDVAGARRAMTRLDELIGSGRTTPAWTSMLAALESLVLLAEGRKREAVALAMGPVTEPEYPMARPHRATVLLHAGLTVEALAELARVPTEGRLIHVECLCRCLEAEARAALGRPDARESLELALAAAEPDQLYGPFLGAGGKLRELLKSHLRHGTSHATTVTQILGSISSRQARGVTTRGQRLTQRERVILHYLATNLTAAQIAEAEYISVHTAKTHISHIYQKLGVSSRRAAIRRAAELELY</sequence>
<dbReference type="InterPro" id="IPR011990">
    <property type="entry name" value="TPR-like_helical_dom_sf"/>
</dbReference>
<comment type="caution">
    <text evidence="5">The sequence shown here is derived from an EMBL/GenBank/DDBJ whole genome shotgun (WGS) entry which is preliminary data.</text>
</comment>
<dbReference type="InterPro" id="IPR016032">
    <property type="entry name" value="Sig_transdc_resp-reg_C-effctor"/>
</dbReference>
<dbReference type="Gene3D" id="1.25.40.10">
    <property type="entry name" value="Tetratricopeptide repeat domain"/>
    <property type="match status" value="1"/>
</dbReference>
<dbReference type="PANTHER" id="PTHR44688:SF16">
    <property type="entry name" value="DNA-BINDING TRANSCRIPTIONAL ACTIVATOR DEVR_DOSR"/>
    <property type="match status" value="1"/>
</dbReference>
<reference evidence="6" key="1">
    <citation type="journal article" date="2019" name="Int. J. Syst. Evol. Microbiol.">
        <title>The Global Catalogue of Microorganisms (GCM) 10K type strain sequencing project: providing services to taxonomists for standard genome sequencing and annotation.</title>
        <authorList>
            <consortium name="The Broad Institute Genomics Platform"/>
            <consortium name="The Broad Institute Genome Sequencing Center for Infectious Disease"/>
            <person name="Wu L."/>
            <person name="Ma J."/>
        </authorList>
    </citation>
    <scope>NUCLEOTIDE SEQUENCE [LARGE SCALE GENOMIC DNA]</scope>
    <source>
        <strain evidence="6">JCM 15628</strain>
    </source>
</reference>
<dbReference type="SUPFAM" id="SSF46894">
    <property type="entry name" value="C-terminal effector domain of the bipartite response regulators"/>
    <property type="match status" value="1"/>
</dbReference>
<dbReference type="Gene3D" id="1.10.10.10">
    <property type="entry name" value="Winged helix-like DNA-binding domain superfamily/Winged helix DNA-binding domain"/>
    <property type="match status" value="1"/>
</dbReference>
<dbReference type="Gene3D" id="3.40.50.300">
    <property type="entry name" value="P-loop containing nucleotide triphosphate hydrolases"/>
    <property type="match status" value="1"/>
</dbReference>
<dbReference type="EMBL" id="BAAAPU010000009">
    <property type="protein sequence ID" value="GAA1988599.1"/>
    <property type="molecule type" value="Genomic_DNA"/>
</dbReference>
<dbReference type="InterPro" id="IPR036388">
    <property type="entry name" value="WH-like_DNA-bd_sf"/>
</dbReference>
<dbReference type="PROSITE" id="PS50043">
    <property type="entry name" value="HTH_LUXR_2"/>
    <property type="match status" value="1"/>
</dbReference>
<evidence type="ECO:0000313" key="5">
    <source>
        <dbReference type="EMBL" id="GAA1988599.1"/>
    </source>
</evidence>
<dbReference type="Pfam" id="PF13191">
    <property type="entry name" value="AAA_16"/>
    <property type="match status" value="1"/>
</dbReference>
<dbReference type="InterPro" id="IPR000792">
    <property type="entry name" value="Tscrpt_reg_LuxR_C"/>
</dbReference>
<name>A0ABP5DYI7_9MICO</name>
<evidence type="ECO:0000256" key="2">
    <source>
        <dbReference type="ARBA" id="ARBA00023125"/>
    </source>
</evidence>
<evidence type="ECO:0000256" key="3">
    <source>
        <dbReference type="ARBA" id="ARBA00023163"/>
    </source>
</evidence>
<evidence type="ECO:0000313" key="6">
    <source>
        <dbReference type="Proteomes" id="UP001500013"/>
    </source>
</evidence>
<protein>
    <recommendedName>
        <fullName evidence="4">HTH luxR-type domain-containing protein</fullName>
    </recommendedName>
</protein>
<dbReference type="SMART" id="SM00421">
    <property type="entry name" value="HTH_LUXR"/>
    <property type="match status" value="1"/>
</dbReference>
<organism evidence="5 6">
    <name type="scientific">Terrabacter lapilli</name>
    <dbReference type="NCBI Taxonomy" id="436231"/>
    <lineage>
        <taxon>Bacteria</taxon>
        <taxon>Bacillati</taxon>
        <taxon>Actinomycetota</taxon>
        <taxon>Actinomycetes</taxon>
        <taxon>Micrococcales</taxon>
        <taxon>Intrasporangiaceae</taxon>
        <taxon>Terrabacter</taxon>
    </lineage>
</organism>
<dbReference type="Pfam" id="PF00196">
    <property type="entry name" value="GerE"/>
    <property type="match status" value="1"/>
</dbReference>
<dbReference type="PANTHER" id="PTHR44688">
    <property type="entry name" value="DNA-BINDING TRANSCRIPTIONAL ACTIVATOR DEVR_DOSR"/>
    <property type="match status" value="1"/>
</dbReference>
<dbReference type="SUPFAM" id="SSF52540">
    <property type="entry name" value="P-loop containing nucleoside triphosphate hydrolases"/>
    <property type="match status" value="1"/>
</dbReference>
<proteinExistence type="predicted"/>
<keyword evidence="6" id="KW-1185">Reference proteome</keyword>
<dbReference type="Proteomes" id="UP001500013">
    <property type="component" value="Unassembled WGS sequence"/>
</dbReference>
<accession>A0ABP5DYI7</accession>
<dbReference type="InterPro" id="IPR059106">
    <property type="entry name" value="WHD_MalT"/>
</dbReference>
<evidence type="ECO:0000256" key="1">
    <source>
        <dbReference type="ARBA" id="ARBA00023015"/>
    </source>
</evidence>
<keyword evidence="3" id="KW-0804">Transcription</keyword>
<evidence type="ECO:0000259" key="4">
    <source>
        <dbReference type="PROSITE" id="PS50043"/>
    </source>
</evidence>
<gene>
    <name evidence="5" type="ORF">GCM10009817_32710</name>
</gene>
<keyword evidence="1" id="KW-0805">Transcription regulation</keyword>